<feature type="domain" description="Penicillin binding protein A dimerisation" evidence="3">
    <location>
        <begin position="56"/>
        <end position="117"/>
    </location>
</feature>
<organism evidence="4 5">
    <name type="scientific">Anaerovibrio lipolyticus</name>
    <dbReference type="NCBI Taxonomy" id="82374"/>
    <lineage>
        <taxon>Bacteria</taxon>
        <taxon>Bacillati</taxon>
        <taxon>Bacillota</taxon>
        <taxon>Negativicutes</taxon>
        <taxon>Selenomonadales</taxon>
        <taxon>Selenomonadaceae</taxon>
        <taxon>Anaerovibrio</taxon>
    </lineage>
</organism>
<dbReference type="PROSITE" id="PS51257">
    <property type="entry name" value="PROKAR_LIPOPROTEIN"/>
    <property type="match status" value="1"/>
</dbReference>
<dbReference type="GO" id="GO:0005886">
    <property type="term" value="C:plasma membrane"/>
    <property type="evidence" value="ECO:0007669"/>
    <property type="project" value="TreeGrafter"/>
</dbReference>
<dbReference type="AlphaFoldDB" id="A0A0B2JM97"/>
<name>A0A0B2JM97_9FIRM</name>
<keyword evidence="1" id="KW-0812">Transmembrane</keyword>
<keyword evidence="1" id="KW-0472">Membrane</keyword>
<keyword evidence="4" id="KW-0132">Cell division</keyword>
<reference evidence="4 5" key="1">
    <citation type="journal article" date="2013" name="PLoS ONE">
        <title>Identification and characterization of three novel lipases belonging to families II and V from Anaerovibrio lipolyticus 5ST.</title>
        <authorList>
            <person name="Prive F."/>
            <person name="Kaderbhai N.N."/>
            <person name="Girdwood S."/>
            <person name="Worgan H.J."/>
            <person name="Pinloche E."/>
            <person name="Scollan N.D."/>
            <person name="Huws S.A."/>
            <person name="Newbold C.J."/>
        </authorList>
    </citation>
    <scope>NUCLEOTIDE SEQUENCE [LARGE SCALE GENOMIC DNA]</scope>
    <source>
        <strain evidence="4 5">5S</strain>
    </source>
</reference>
<dbReference type="GO" id="GO:0071972">
    <property type="term" value="F:peptidoglycan L,D-transpeptidase activity"/>
    <property type="evidence" value="ECO:0007669"/>
    <property type="project" value="TreeGrafter"/>
</dbReference>
<dbReference type="SUPFAM" id="SSF56601">
    <property type="entry name" value="beta-lactamase/transpeptidase-like"/>
    <property type="match status" value="1"/>
</dbReference>
<dbReference type="InterPro" id="IPR001460">
    <property type="entry name" value="PCN-bd_Tpept"/>
</dbReference>
<feature type="domain" description="Penicillin-binding protein transpeptidase" evidence="2">
    <location>
        <begin position="154"/>
        <end position="459"/>
    </location>
</feature>
<feature type="transmembrane region" description="Helical" evidence="1">
    <location>
        <begin position="9"/>
        <end position="30"/>
    </location>
</feature>
<evidence type="ECO:0000256" key="1">
    <source>
        <dbReference type="SAM" id="Phobius"/>
    </source>
</evidence>
<evidence type="ECO:0000313" key="4">
    <source>
        <dbReference type="EMBL" id="KHM49540.1"/>
    </source>
</evidence>
<dbReference type="Gene3D" id="3.40.710.10">
    <property type="entry name" value="DD-peptidase/beta-lactamase superfamily"/>
    <property type="match status" value="1"/>
</dbReference>
<dbReference type="GO" id="GO:0051301">
    <property type="term" value="P:cell division"/>
    <property type="evidence" value="ECO:0007669"/>
    <property type="project" value="UniProtKB-KW"/>
</dbReference>
<keyword evidence="1" id="KW-1133">Transmembrane helix</keyword>
<evidence type="ECO:0000259" key="2">
    <source>
        <dbReference type="Pfam" id="PF00905"/>
    </source>
</evidence>
<sequence length="465" mass="49290">MGHKDIKKYILHCSLFMMACFLCLFGYIVYLQVIAAPSLAANPMNRRGNAALDITRGAILDINGRELAKSSQPGERSYPYGEIMAPVTGYLGETIGSDGIESVAGNDLTGQSQQLQMLGPIGQAMQSTQGNNVKLTVDADIQQLAYEALGNHRGAVLVMNAETGAIIAMVSKPTVDPTDVESNWKSLTAREDSPLLNRATQGLYPPGSTIKVLIADAALDEKVTDLNEKFNCNGKLQIGNEYIGESHGAVHGNNLILKDALTESCNVTFGTLAMRMHGKGLESAFDRFGFTTPINSEFNESKCHLPKFSSLGDGDTAQVGIGQGETLVTPLRMAMLASAYVNHGKIMVPYLVEEVISPVGLVIRKASPSKWMDVTSEKRANIIGGFMENVVTNGTGGAAAVSGVRVIGKTGTAENSQGADHGWFIGAAELPKGKIAFCIIVENSGGGGTVAAPIARQIITALKDR</sequence>
<dbReference type="EMBL" id="JSCE01000236">
    <property type="protein sequence ID" value="KHM49540.1"/>
    <property type="molecule type" value="Genomic_DNA"/>
</dbReference>
<dbReference type="PANTHER" id="PTHR30627">
    <property type="entry name" value="PEPTIDOGLYCAN D,D-TRANSPEPTIDASE"/>
    <property type="match status" value="1"/>
</dbReference>
<accession>A0A0B2JM97</accession>
<evidence type="ECO:0000259" key="3">
    <source>
        <dbReference type="Pfam" id="PF21922"/>
    </source>
</evidence>
<dbReference type="Gene3D" id="3.90.1310.10">
    <property type="entry name" value="Penicillin-binding protein 2a (Domain 2)"/>
    <property type="match status" value="1"/>
</dbReference>
<dbReference type="STRING" id="82374.NZ47_12660"/>
<evidence type="ECO:0000313" key="5">
    <source>
        <dbReference type="Proteomes" id="UP000030993"/>
    </source>
</evidence>
<dbReference type="eggNOG" id="COG0768">
    <property type="taxonomic scope" value="Bacteria"/>
</dbReference>
<dbReference type="GO" id="GO:0008658">
    <property type="term" value="F:penicillin binding"/>
    <property type="evidence" value="ECO:0007669"/>
    <property type="project" value="InterPro"/>
</dbReference>
<keyword evidence="5" id="KW-1185">Reference proteome</keyword>
<dbReference type="SUPFAM" id="SSF56519">
    <property type="entry name" value="Penicillin binding protein dimerisation domain"/>
    <property type="match status" value="1"/>
</dbReference>
<dbReference type="Proteomes" id="UP000030993">
    <property type="component" value="Unassembled WGS sequence"/>
</dbReference>
<proteinExistence type="predicted"/>
<dbReference type="Pfam" id="PF21922">
    <property type="entry name" value="PBP_dimer_2"/>
    <property type="match status" value="1"/>
</dbReference>
<dbReference type="InterPro" id="IPR036138">
    <property type="entry name" value="PBP_dimer_sf"/>
</dbReference>
<comment type="caution">
    <text evidence="4">The sequence shown here is derived from an EMBL/GenBank/DDBJ whole genome shotgun (WGS) entry which is preliminary data.</text>
</comment>
<dbReference type="Pfam" id="PF00905">
    <property type="entry name" value="Transpeptidase"/>
    <property type="match status" value="1"/>
</dbReference>
<gene>
    <name evidence="4" type="ORF">NZ47_12660</name>
</gene>
<dbReference type="InterPro" id="IPR012338">
    <property type="entry name" value="Beta-lactam/transpept-like"/>
</dbReference>
<dbReference type="PANTHER" id="PTHR30627:SF24">
    <property type="entry name" value="PENICILLIN-BINDING PROTEIN 4B"/>
    <property type="match status" value="1"/>
</dbReference>
<dbReference type="RefSeq" id="WP_039211648.1">
    <property type="nucleotide sequence ID" value="NZ_JSCE01000236.1"/>
</dbReference>
<dbReference type="InterPro" id="IPR050515">
    <property type="entry name" value="Beta-lactam/transpept"/>
</dbReference>
<dbReference type="GO" id="GO:0071555">
    <property type="term" value="P:cell wall organization"/>
    <property type="evidence" value="ECO:0007669"/>
    <property type="project" value="TreeGrafter"/>
</dbReference>
<protein>
    <submittedName>
        <fullName evidence="4">Cell division protein FtsI</fullName>
    </submittedName>
</protein>
<dbReference type="InterPro" id="IPR054120">
    <property type="entry name" value="PBPA_dimer"/>
</dbReference>
<keyword evidence="4" id="KW-0131">Cell cycle</keyword>